<keyword evidence="3 7" id="KW-0808">Transferase</keyword>
<dbReference type="InterPro" id="IPR056729">
    <property type="entry name" value="GMPPB_C"/>
</dbReference>
<dbReference type="GO" id="GO:0016020">
    <property type="term" value="C:membrane"/>
    <property type="evidence" value="ECO:0007669"/>
    <property type="project" value="GOC"/>
</dbReference>
<sequence>MRCKKLNGDCKALTLEELATISGAQLFNIQAGDSSFVVQGLASLSEANETQLCVLHHKKYLHALKNSAAGACIISPAYVALAPKTMRLLVHENPYKAYALIAQALYLPNDEKKGFISEKAYISATATIGEECIVEPGAYIGEQVVIGKGSKIGVNTYIGDGVVIGKACLIENNVSIANAIIGNKTIIYPGARIGQDGFGFASDRDGHYKIPHLGRVIIGNDVEIGANTCIDRGSLNDTVIEDLCRFDNLVQIGHNAKIGKGSVLVAQVGVAGSTELGQFVTLAGQVAVIGHLKIGDGATIFAKSLVTKNVEPGAKMAGYPAVPLWSWHRQVAFLKKLVNLKKPSRQTDY</sequence>
<dbReference type="GO" id="GO:0103118">
    <property type="term" value="F:UDP-3-O-[(3R)-3-hydroxyacyl]-glucosamine N-acyltransferase activity"/>
    <property type="evidence" value="ECO:0007669"/>
    <property type="project" value="UniProtKB-EC"/>
</dbReference>
<evidence type="ECO:0000313" key="11">
    <source>
        <dbReference type="Proteomes" id="UP000254677"/>
    </source>
</evidence>
<feature type="domain" description="Mannose-1-phosphate guanyltransferase C-terminal" evidence="9">
    <location>
        <begin position="120"/>
        <end position="232"/>
    </location>
</feature>
<comment type="catalytic activity">
    <reaction evidence="7">
        <text>a UDP-3-O-[(3R)-3-hydroxyacyl]-alpha-D-glucosamine + a (3R)-hydroxyacyl-[ACP] = a UDP-2-N,3-O-bis[(3R)-3-hydroxyacyl]-alpha-D-glucosamine + holo-[ACP] + H(+)</text>
        <dbReference type="Rhea" id="RHEA:53836"/>
        <dbReference type="Rhea" id="RHEA-COMP:9685"/>
        <dbReference type="Rhea" id="RHEA-COMP:9945"/>
        <dbReference type="ChEBI" id="CHEBI:15378"/>
        <dbReference type="ChEBI" id="CHEBI:64479"/>
        <dbReference type="ChEBI" id="CHEBI:78827"/>
        <dbReference type="ChEBI" id="CHEBI:137740"/>
        <dbReference type="ChEBI" id="CHEBI:137748"/>
        <dbReference type="EC" id="2.3.1.191"/>
    </reaction>
</comment>
<dbReference type="CDD" id="cd03352">
    <property type="entry name" value="LbH_LpxD"/>
    <property type="match status" value="1"/>
</dbReference>
<comment type="function">
    <text evidence="7">Catalyzes the N-acylation of UDP-3-O-acylglucosamine using 3-hydroxyacyl-ACP as the acyl donor. Is involved in the biosynthesis of lipid A, a phosphorylated glycolipid that anchors the lipopolysaccharide to the outer membrane of the cell.</text>
</comment>
<dbReference type="EC" id="2.3.1.191" evidence="7"/>
<dbReference type="EMBL" id="UGOA01000001">
    <property type="protein sequence ID" value="STX40267.1"/>
    <property type="molecule type" value="Genomic_DNA"/>
</dbReference>
<dbReference type="Pfam" id="PF25087">
    <property type="entry name" value="GMPPB_C"/>
    <property type="match status" value="1"/>
</dbReference>
<keyword evidence="11" id="KW-1185">Reference proteome</keyword>
<keyword evidence="1 7" id="KW-0444">Lipid biosynthesis</keyword>
<dbReference type="InterPro" id="IPR007691">
    <property type="entry name" value="LpxD"/>
</dbReference>
<dbReference type="Pfam" id="PF04613">
    <property type="entry name" value="LpxD"/>
    <property type="match status" value="1"/>
</dbReference>
<name>A0A378IZX3_9GAMM</name>
<evidence type="ECO:0000256" key="6">
    <source>
        <dbReference type="ARBA" id="ARBA00023315"/>
    </source>
</evidence>
<reference evidence="10 11" key="1">
    <citation type="submission" date="2018-06" db="EMBL/GenBank/DDBJ databases">
        <authorList>
            <consortium name="Pathogen Informatics"/>
            <person name="Doyle S."/>
        </authorList>
    </citation>
    <scope>NUCLEOTIDE SEQUENCE [LARGE SCALE GENOMIC DNA]</scope>
    <source>
        <strain evidence="10 11">NCTC13292</strain>
    </source>
</reference>
<comment type="pathway">
    <text evidence="7">Bacterial outer membrane biogenesis; LPS lipid A biosynthesis.</text>
</comment>
<comment type="similarity">
    <text evidence="7">Belongs to the transferase hexapeptide repeat family. LpxD subfamily.</text>
</comment>
<dbReference type="InterPro" id="IPR011004">
    <property type="entry name" value="Trimer_LpxA-like_sf"/>
</dbReference>
<evidence type="ECO:0000313" key="10">
    <source>
        <dbReference type="EMBL" id="STX40267.1"/>
    </source>
</evidence>
<dbReference type="AlphaFoldDB" id="A0A378IZX3"/>
<evidence type="ECO:0000256" key="1">
    <source>
        <dbReference type="ARBA" id="ARBA00022516"/>
    </source>
</evidence>
<evidence type="ECO:0000259" key="9">
    <source>
        <dbReference type="Pfam" id="PF25087"/>
    </source>
</evidence>
<organism evidence="10 11">
    <name type="scientific">Legionella donaldsonii</name>
    <dbReference type="NCBI Taxonomy" id="45060"/>
    <lineage>
        <taxon>Bacteria</taxon>
        <taxon>Pseudomonadati</taxon>
        <taxon>Pseudomonadota</taxon>
        <taxon>Gammaproteobacteria</taxon>
        <taxon>Legionellales</taxon>
        <taxon>Legionellaceae</taxon>
        <taxon>Legionella</taxon>
    </lineage>
</organism>
<dbReference type="GO" id="GO:0009245">
    <property type="term" value="P:lipid A biosynthetic process"/>
    <property type="evidence" value="ECO:0007669"/>
    <property type="project" value="UniProtKB-UniRule"/>
</dbReference>
<gene>
    <name evidence="10" type="primary">lpxD_1</name>
    <name evidence="7" type="synonym">lpxD</name>
    <name evidence="10" type="ORF">NCTC13292_00011</name>
</gene>
<accession>A0A378IZX3</accession>
<dbReference type="InterPro" id="IPR020573">
    <property type="entry name" value="UDP_GlcNAc_AcTrfase_non-rep"/>
</dbReference>
<evidence type="ECO:0000256" key="3">
    <source>
        <dbReference type="ARBA" id="ARBA00022679"/>
    </source>
</evidence>
<dbReference type="OrthoDB" id="9784739at2"/>
<evidence type="ECO:0000256" key="5">
    <source>
        <dbReference type="ARBA" id="ARBA00023098"/>
    </source>
</evidence>
<proteinExistence type="inferred from homology"/>
<dbReference type="NCBIfam" id="TIGR01853">
    <property type="entry name" value="lipid_A_lpxD"/>
    <property type="match status" value="1"/>
</dbReference>
<comment type="subunit">
    <text evidence="7">Homotrimer.</text>
</comment>
<keyword evidence="6 7" id="KW-0012">Acyltransferase</keyword>
<evidence type="ECO:0000256" key="2">
    <source>
        <dbReference type="ARBA" id="ARBA00022556"/>
    </source>
</evidence>
<keyword evidence="4 7" id="KW-0677">Repeat</keyword>
<keyword evidence="5 7" id="KW-0443">Lipid metabolism</keyword>
<dbReference type="GO" id="GO:0016410">
    <property type="term" value="F:N-acyltransferase activity"/>
    <property type="evidence" value="ECO:0007669"/>
    <property type="project" value="InterPro"/>
</dbReference>
<dbReference type="NCBIfam" id="NF002060">
    <property type="entry name" value="PRK00892.1"/>
    <property type="match status" value="1"/>
</dbReference>
<dbReference type="HAMAP" id="MF_00523">
    <property type="entry name" value="LpxD"/>
    <property type="match status" value="1"/>
</dbReference>
<dbReference type="PANTHER" id="PTHR43378:SF2">
    <property type="entry name" value="UDP-3-O-ACYLGLUCOSAMINE N-ACYLTRANSFERASE 1, MITOCHONDRIAL-RELATED"/>
    <property type="match status" value="1"/>
</dbReference>
<keyword evidence="2 7" id="KW-0441">Lipid A biosynthesis</keyword>
<protein>
    <recommendedName>
        <fullName evidence="7">UDP-3-O-acylglucosamine N-acyltransferase</fullName>
        <ecNumber evidence="7">2.3.1.191</ecNumber>
    </recommendedName>
</protein>
<feature type="domain" description="UDP-3-O-[3-hydroxymyristoyl] glucosamine N-acyltransferase non-repeat region" evidence="8">
    <location>
        <begin position="36"/>
        <end position="103"/>
    </location>
</feature>
<dbReference type="Proteomes" id="UP000254677">
    <property type="component" value="Unassembled WGS sequence"/>
</dbReference>
<evidence type="ECO:0000259" key="8">
    <source>
        <dbReference type="Pfam" id="PF04613"/>
    </source>
</evidence>
<dbReference type="SUPFAM" id="SSF51161">
    <property type="entry name" value="Trimeric LpxA-like enzymes"/>
    <property type="match status" value="1"/>
</dbReference>
<dbReference type="Gene3D" id="3.40.1390.10">
    <property type="entry name" value="MurE/MurF, N-terminal domain"/>
    <property type="match status" value="1"/>
</dbReference>
<evidence type="ECO:0000256" key="7">
    <source>
        <dbReference type="HAMAP-Rule" id="MF_00523"/>
    </source>
</evidence>
<evidence type="ECO:0000256" key="4">
    <source>
        <dbReference type="ARBA" id="ARBA00022737"/>
    </source>
</evidence>
<feature type="active site" description="Proton acceptor" evidence="7">
    <location>
        <position position="254"/>
    </location>
</feature>
<dbReference type="UniPathway" id="UPA00973"/>
<dbReference type="Gene3D" id="2.160.10.10">
    <property type="entry name" value="Hexapeptide repeat proteins"/>
    <property type="match status" value="1"/>
</dbReference>
<dbReference type="RefSeq" id="WP_115222597.1">
    <property type="nucleotide sequence ID" value="NZ_UGOA01000001.1"/>
</dbReference>
<dbReference type="PANTHER" id="PTHR43378">
    <property type="entry name" value="UDP-3-O-ACYLGLUCOSAMINE N-ACYLTRANSFERASE"/>
    <property type="match status" value="1"/>
</dbReference>